<feature type="region of interest" description="Disordered" evidence="1">
    <location>
        <begin position="179"/>
        <end position="215"/>
    </location>
</feature>
<dbReference type="EMBL" id="DS469509">
    <property type="protein sequence ID" value="EDO49465.1"/>
    <property type="molecule type" value="Genomic_DNA"/>
</dbReference>
<keyword evidence="2" id="KW-1133">Transmembrane helix</keyword>
<proteinExistence type="predicted"/>
<protein>
    <submittedName>
        <fullName evidence="3">Uncharacterized protein</fullName>
    </submittedName>
</protein>
<gene>
    <name evidence="3" type="ORF">NEMVEDRAFT_v1g238000</name>
</gene>
<name>A7RG37_NEMVE</name>
<dbReference type="InParanoid" id="A7RG37"/>
<feature type="transmembrane region" description="Helical" evidence="2">
    <location>
        <begin position="20"/>
        <end position="43"/>
    </location>
</feature>
<reference evidence="3 4" key="1">
    <citation type="journal article" date="2007" name="Science">
        <title>Sea anemone genome reveals ancestral eumetazoan gene repertoire and genomic organization.</title>
        <authorList>
            <person name="Putnam N.H."/>
            <person name="Srivastava M."/>
            <person name="Hellsten U."/>
            <person name="Dirks B."/>
            <person name="Chapman J."/>
            <person name="Salamov A."/>
            <person name="Terry A."/>
            <person name="Shapiro H."/>
            <person name="Lindquist E."/>
            <person name="Kapitonov V.V."/>
            <person name="Jurka J."/>
            <person name="Genikhovich G."/>
            <person name="Grigoriev I.V."/>
            <person name="Lucas S.M."/>
            <person name="Steele R.E."/>
            <person name="Finnerty J.R."/>
            <person name="Technau U."/>
            <person name="Martindale M.Q."/>
            <person name="Rokhsar D.S."/>
        </authorList>
    </citation>
    <scope>NUCLEOTIDE SEQUENCE [LARGE SCALE GENOMIC DNA]</scope>
    <source>
        <strain evidence="4">CH2 X CH6</strain>
    </source>
</reference>
<evidence type="ECO:0000313" key="3">
    <source>
        <dbReference type="EMBL" id="EDO49465.1"/>
    </source>
</evidence>
<organism evidence="3 4">
    <name type="scientific">Nematostella vectensis</name>
    <name type="common">Starlet sea anemone</name>
    <dbReference type="NCBI Taxonomy" id="45351"/>
    <lineage>
        <taxon>Eukaryota</taxon>
        <taxon>Metazoa</taxon>
        <taxon>Cnidaria</taxon>
        <taxon>Anthozoa</taxon>
        <taxon>Hexacorallia</taxon>
        <taxon>Actiniaria</taxon>
        <taxon>Edwardsiidae</taxon>
        <taxon>Nematostella</taxon>
    </lineage>
</organism>
<feature type="region of interest" description="Disordered" evidence="1">
    <location>
        <begin position="53"/>
        <end position="75"/>
    </location>
</feature>
<feature type="compositionally biased region" description="Polar residues" evidence="1">
    <location>
        <begin position="193"/>
        <end position="215"/>
    </location>
</feature>
<keyword evidence="2" id="KW-0472">Membrane</keyword>
<sequence>MSTNASMQPTETVEGPLHVPAIASVYLVVGLLLAVAVVAIWYCHKQIVESRRIRDSGEQQPRRRRRPRRMNDSQVVSVNQQWFDHYSGNRLGCPPQEDVDPNTSAECTCSVPKDDRHVRFSAAPDKIFNIESRQQTKKLVELGKRTGFRNVVSYLSTTPSVHTPCRNSLTAVTRLVPPLSLSPQSVPEGVKDSTWQGNSSGSRDSFSATGESGIS</sequence>
<keyword evidence="2" id="KW-0812">Transmembrane</keyword>
<dbReference type="HOGENOM" id="CLU_1284643_0_0_1"/>
<keyword evidence="4" id="KW-1185">Reference proteome</keyword>
<dbReference type="AlphaFoldDB" id="A7RG37"/>
<evidence type="ECO:0000313" key="4">
    <source>
        <dbReference type="Proteomes" id="UP000001593"/>
    </source>
</evidence>
<dbReference type="Proteomes" id="UP000001593">
    <property type="component" value="Unassembled WGS sequence"/>
</dbReference>
<accession>A7RG37</accession>
<evidence type="ECO:0000256" key="1">
    <source>
        <dbReference type="SAM" id="MobiDB-lite"/>
    </source>
</evidence>
<evidence type="ECO:0000256" key="2">
    <source>
        <dbReference type="SAM" id="Phobius"/>
    </source>
</evidence>